<dbReference type="EMBL" id="CP080467">
    <property type="protein sequence ID" value="UNO47324.1"/>
    <property type="molecule type" value="Genomic_DNA"/>
</dbReference>
<dbReference type="InterPro" id="IPR002786">
    <property type="entry name" value="Non_canon_purine_NTPase"/>
</dbReference>
<keyword evidence="6 11" id="KW-0546">Nucleotide metabolism</keyword>
<dbReference type="InterPro" id="IPR026533">
    <property type="entry name" value="NTPase/PRRC1"/>
</dbReference>
<evidence type="ECO:0000256" key="3">
    <source>
        <dbReference type="ARBA" id="ARBA00022741"/>
    </source>
</evidence>
<evidence type="ECO:0000256" key="11">
    <source>
        <dbReference type="HAMAP-Rule" id="MF_00648"/>
    </source>
</evidence>
<dbReference type="RefSeq" id="WP_021296736.1">
    <property type="nucleotide sequence ID" value="NZ_AURB01000134.1"/>
</dbReference>
<evidence type="ECO:0000256" key="5">
    <source>
        <dbReference type="ARBA" id="ARBA00022842"/>
    </source>
</evidence>
<protein>
    <recommendedName>
        <fullName evidence="11">Probable inosine/xanthosine triphosphatase</fullName>
        <shortName evidence="11">ITPase/XTPase</shortName>
        <ecNumber evidence="11">3.6.1.73</ecNumber>
    </recommendedName>
    <alternativeName>
        <fullName evidence="11">Non-canonical purine NTP phosphatase</fullName>
    </alternativeName>
    <alternativeName>
        <fullName evidence="11">Non-standard purine NTP phosphatase</fullName>
    </alternativeName>
    <alternativeName>
        <fullName evidence="11">Nucleoside-triphosphate phosphatase</fullName>
        <shortName evidence="11">NTPase</shortName>
    </alternativeName>
</protein>
<comment type="subunit">
    <text evidence="11">Homodimer.</text>
</comment>
<dbReference type="Gene3D" id="3.90.950.10">
    <property type="match status" value="1"/>
</dbReference>
<comment type="caution">
    <text evidence="11">Lacks conserved residue(s) required for the propagation of feature annotation.</text>
</comment>
<dbReference type="InterPro" id="IPR029001">
    <property type="entry name" value="ITPase-like_fam"/>
</dbReference>
<dbReference type="EC" id="3.6.1.73" evidence="11"/>
<dbReference type="Pfam" id="PF01931">
    <property type="entry name" value="NTPase_I-T"/>
    <property type="match status" value="1"/>
</dbReference>
<evidence type="ECO:0000313" key="12">
    <source>
        <dbReference type="EMBL" id="UNO47324.1"/>
    </source>
</evidence>
<dbReference type="GO" id="GO:0103023">
    <property type="term" value="F:ITPase activity"/>
    <property type="evidence" value="ECO:0007669"/>
    <property type="project" value="UniProtKB-EC"/>
</dbReference>
<evidence type="ECO:0000256" key="2">
    <source>
        <dbReference type="ARBA" id="ARBA00022723"/>
    </source>
</evidence>
<dbReference type="GO" id="GO:0046872">
    <property type="term" value="F:metal ion binding"/>
    <property type="evidence" value="ECO:0007669"/>
    <property type="project" value="UniProtKB-KW"/>
</dbReference>
<dbReference type="InterPro" id="IPR050299">
    <property type="entry name" value="YjjX_NTPase"/>
</dbReference>
<dbReference type="SUPFAM" id="SSF52972">
    <property type="entry name" value="ITPase-like"/>
    <property type="match status" value="1"/>
</dbReference>
<evidence type="ECO:0000256" key="8">
    <source>
        <dbReference type="ARBA" id="ARBA00048174"/>
    </source>
</evidence>
<dbReference type="eggNOG" id="COG1986">
    <property type="taxonomic scope" value="Bacteria"/>
</dbReference>
<evidence type="ECO:0000256" key="10">
    <source>
        <dbReference type="ARBA" id="ARBA00060855"/>
    </source>
</evidence>
<evidence type="ECO:0000313" key="13">
    <source>
        <dbReference type="Proteomes" id="UP000829401"/>
    </source>
</evidence>
<dbReference type="AlphaFoldDB" id="T0D260"/>
<evidence type="ECO:0000256" key="9">
    <source>
        <dbReference type="ARBA" id="ARBA00048781"/>
    </source>
</evidence>
<gene>
    <name evidence="12" type="primary">yjjX</name>
    <name evidence="12" type="ORF">K1I37_11335</name>
</gene>
<dbReference type="GO" id="GO:0006772">
    <property type="term" value="P:thiamine metabolic process"/>
    <property type="evidence" value="ECO:0007669"/>
    <property type="project" value="TreeGrafter"/>
</dbReference>
<proteinExistence type="inferred from homology"/>
<accession>A0A9E6ZL60</accession>
<dbReference type="Proteomes" id="UP000829401">
    <property type="component" value="Chromosome"/>
</dbReference>
<keyword evidence="13" id="KW-1185">Reference proteome</keyword>
<keyword evidence="7 11" id="KW-0464">Manganese</keyword>
<dbReference type="GO" id="GO:0000166">
    <property type="term" value="F:nucleotide binding"/>
    <property type="evidence" value="ECO:0007669"/>
    <property type="project" value="UniProtKB-KW"/>
</dbReference>
<comment type="catalytic activity">
    <reaction evidence="9 11">
        <text>XTP + H2O = XDP + phosphate + H(+)</text>
        <dbReference type="Rhea" id="RHEA:28406"/>
        <dbReference type="ChEBI" id="CHEBI:15377"/>
        <dbReference type="ChEBI" id="CHEBI:15378"/>
        <dbReference type="ChEBI" id="CHEBI:43474"/>
        <dbReference type="ChEBI" id="CHEBI:59884"/>
        <dbReference type="ChEBI" id="CHEBI:61314"/>
        <dbReference type="EC" id="3.6.1.73"/>
    </reaction>
</comment>
<keyword evidence="4 11" id="KW-0378">Hydrolase</keyword>
<organism evidence="12 13">
    <name type="scientific">Alicyclobacillus acidoterrestris (strain ATCC 49025 / DSM 3922 / CIP 106132 / NCIMB 13137 / GD3B)</name>
    <dbReference type="NCBI Taxonomy" id="1356854"/>
    <lineage>
        <taxon>Bacteria</taxon>
        <taxon>Bacillati</taxon>
        <taxon>Bacillota</taxon>
        <taxon>Bacilli</taxon>
        <taxon>Bacillales</taxon>
        <taxon>Alicyclobacillaceae</taxon>
        <taxon>Alicyclobacillus</taxon>
    </lineage>
</organism>
<dbReference type="HAMAP" id="MF_00648">
    <property type="entry name" value="Non_canon_purine_NTPase_YjjX"/>
    <property type="match status" value="1"/>
</dbReference>
<dbReference type="FunFam" id="3.90.950.10:FF:000002">
    <property type="entry name" value="Inosine/xanthosine triphosphatase"/>
    <property type="match status" value="1"/>
</dbReference>
<dbReference type="NCBIfam" id="TIGR00258">
    <property type="entry name" value="inosine/xanthosine triphosphatase"/>
    <property type="match status" value="1"/>
</dbReference>
<dbReference type="OrthoDB" id="164951at2"/>
<comment type="similarity">
    <text evidence="10 11">Belongs to the YjjX NTPase family.</text>
</comment>
<keyword evidence="3 11" id="KW-0547">Nucleotide-binding</keyword>
<keyword evidence="2 11" id="KW-0479">Metal-binding</keyword>
<dbReference type="PANTHER" id="PTHR34699:SF2">
    <property type="entry name" value="NON-CANONICAL PURINE NTP PHOSPHATASE_PRRC1 DOMAIN-CONTAINING PROTEIN"/>
    <property type="match status" value="1"/>
</dbReference>
<reference evidence="13" key="1">
    <citation type="journal article" date="2022" name="G3 (Bethesda)">
        <title>Unveiling the complete genome sequence of Alicyclobacillus acidoterrestris DSM 3922T, a taint-producing strain.</title>
        <authorList>
            <person name="Leonardo I.C."/>
            <person name="Barreto Crespo M.T."/>
            <person name="Gaspar F.B."/>
        </authorList>
    </citation>
    <scope>NUCLEOTIDE SEQUENCE [LARGE SCALE GENOMIC DNA]</scope>
    <source>
        <strain evidence="13">DSM 3922</strain>
    </source>
</reference>
<evidence type="ECO:0000256" key="1">
    <source>
        <dbReference type="ARBA" id="ARBA00001936"/>
    </source>
</evidence>
<comment type="cofactor">
    <cofactor evidence="1">
        <name>Mn(2+)</name>
        <dbReference type="ChEBI" id="CHEBI:29035"/>
    </cofactor>
</comment>
<sequence length="174" mass="18484">MMNVLVGSRNPAKIDAVALAFEALGISVQVRGETVPSDVSEQPFSNDETMKGAVNRARHAIALASADYAVGLEGGVEEGPYGLLLCNWAAVVSRDGFVSVGAGVQILLPDEVAIEVRRGRELGHVIDEWAGGKHIAKREGTIGILTNGHITRAQMFRDATICALSTHLRRVEGV</sequence>
<evidence type="ECO:0000256" key="6">
    <source>
        <dbReference type="ARBA" id="ARBA00023080"/>
    </source>
</evidence>
<evidence type="ECO:0000256" key="4">
    <source>
        <dbReference type="ARBA" id="ARBA00022801"/>
    </source>
</evidence>
<dbReference type="GO" id="GO:0009117">
    <property type="term" value="P:nucleotide metabolic process"/>
    <property type="evidence" value="ECO:0007669"/>
    <property type="project" value="UniProtKB-KW"/>
</dbReference>
<evidence type="ECO:0000256" key="7">
    <source>
        <dbReference type="ARBA" id="ARBA00023211"/>
    </source>
</evidence>
<comment type="function">
    <text evidence="11">Phosphatase that hydrolyzes non-canonical purine nucleotides such as XTP and ITP to their respective diphosphate derivatives. Probably excludes non-canonical purines from DNA/RNA precursor pool, thus preventing their incorporation into DNA/RNA and avoiding chromosomal lesions.</text>
</comment>
<dbReference type="PANTHER" id="PTHR34699">
    <property type="match status" value="1"/>
</dbReference>
<dbReference type="KEGG" id="aaco:K1I37_11335"/>
<comment type="catalytic activity">
    <reaction evidence="8 11">
        <text>ITP + H2O = IDP + phosphate + H(+)</text>
        <dbReference type="Rhea" id="RHEA:28330"/>
        <dbReference type="ChEBI" id="CHEBI:15377"/>
        <dbReference type="ChEBI" id="CHEBI:15378"/>
        <dbReference type="ChEBI" id="CHEBI:43474"/>
        <dbReference type="ChEBI" id="CHEBI:58280"/>
        <dbReference type="ChEBI" id="CHEBI:61402"/>
        <dbReference type="EC" id="3.6.1.73"/>
    </reaction>
</comment>
<name>T0D260_ALIAG</name>
<comment type="cofactor">
    <cofactor evidence="11">
        <name>Mg(2+)</name>
        <dbReference type="ChEBI" id="CHEBI:18420"/>
    </cofactor>
    <cofactor evidence="11">
        <name>Mn(2+)</name>
        <dbReference type="ChEBI" id="CHEBI:29035"/>
    </cofactor>
    <text evidence="11">Binds 1 divalent metal cation per subunit; can use either Mg(2+) or Mn(2+).</text>
</comment>
<dbReference type="STRING" id="1356854.N007_08365"/>
<keyword evidence="5 11" id="KW-0460">Magnesium</keyword>
<accession>T0D260</accession>